<evidence type="ECO:0000256" key="3">
    <source>
        <dbReference type="SAM" id="SignalP"/>
    </source>
</evidence>
<evidence type="ECO:0000256" key="1">
    <source>
        <dbReference type="ARBA" id="ARBA00022729"/>
    </source>
</evidence>
<dbReference type="Proteomes" id="UP000215450">
    <property type="component" value="Unassembled WGS sequence"/>
</dbReference>
<dbReference type="RefSeq" id="WP_095062774.1">
    <property type="nucleotide sequence ID" value="NZ_FXUV02000013.1"/>
</dbReference>
<dbReference type="SMART" id="SM00079">
    <property type="entry name" value="PBPe"/>
    <property type="match status" value="1"/>
</dbReference>
<dbReference type="EMBL" id="FXUV01000027">
    <property type="protein sequence ID" value="SMQ12619.1"/>
    <property type="molecule type" value="Genomic_DNA"/>
</dbReference>
<evidence type="ECO:0000313" key="8">
    <source>
        <dbReference type="Proteomes" id="UP000215450"/>
    </source>
</evidence>
<evidence type="ECO:0000259" key="5">
    <source>
        <dbReference type="SMART" id="SM00079"/>
    </source>
</evidence>
<keyword evidence="8" id="KW-1185">Reference proteome</keyword>
<dbReference type="SMART" id="SM00062">
    <property type="entry name" value="PBPb"/>
    <property type="match status" value="1"/>
</dbReference>
<feature type="domain" description="Ionotropic glutamate receptor C-terminal" evidence="5">
    <location>
        <begin position="50"/>
        <end position="268"/>
    </location>
</feature>
<dbReference type="AlphaFoldDB" id="A0A238T920"/>
<evidence type="ECO:0000313" key="6">
    <source>
        <dbReference type="EMBL" id="SMQ12619.1"/>
    </source>
</evidence>
<dbReference type="InterPro" id="IPR001638">
    <property type="entry name" value="Solute-binding_3/MltF_N"/>
</dbReference>
<dbReference type="GO" id="GO:0016020">
    <property type="term" value="C:membrane"/>
    <property type="evidence" value="ECO:0007669"/>
    <property type="project" value="InterPro"/>
</dbReference>
<dbReference type="EMBL" id="FXUV02000013">
    <property type="protein sequence ID" value="SNB61544.1"/>
    <property type="molecule type" value="Genomic_DNA"/>
</dbReference>
<dbReference type="Pfam" id="PF00497">
    <property type="entry name" value="SBP_bac_3"/>
    <property type="match status" value="1"/>
</dbReference>
<gene>
    <name evidence="7" type="primary">artJ_2</name>
    <name evidence="7" type="ORF">KEBURONENSIS_00850</name>
    <name evidence="6" type="ORF">KEBURONENSIS_01520</name>
</gene>
<reference evidence="6" key="1">
    <citation type="submission" date="2017-05" db="EMBL/GenBank/DDBJ databases">
        <authorList>
            <person name="Song R."/>
            <person name="Chenine A.L."/>
            <person name="Ruprecht R.M."/>
        </authorList>
    </citation>
    <scope>NUCLEOTIDE SEQUENCE</scope>
    <source>
        <strain evidence="6">Kingella_eburonensis</strain>
    </source>
</reference>
<keyword evidence="1 3" id="KW-0732">Signal</keyword>
<organism evidence="7 8">
    <name type="scientific">Kingella negevensis</name>
    <dbReference type="NCBI Taxonomy" id="1522312"/>
    <lineage>
        <taxon>Bacteria</taxon>
        <taxon>Pseudomonadati</taxon>
        <taxon>Pseudomonadota</taxon>
        <taxon>Betaproteobacteria</taxon>
        <taxon>Neisseriales</taxon>
        <taxon>Neisseriaceae</taxon>
        <taxon>Kingella</taxon>
    </lineage>
</organism>
<dbReference type="STRING" id="1522312.GCA_900177895_00468"/>
<dbReference type="OrthoDB" id="8611212at2"/>
<dbReference type="SUPFAM" id="SSF53850">
    <property type="entry name" value="Periplasmic binding protein-like II"/>
    <property type="match status" value="1"/>
</dbReference>
<feature type="chain" id="PRO_5015075231" evidence="3">
    <location>
        <begin position="18"/>
        <end position="268"/>
    </location>
</feature>
<dbReference type="PROSITE" id="PS51257">
    <property type="entry name" value="PROKAR_LIPOPROTEIN"/>
    <property type="match status" value="1"/>
</dbReference>
<reference evidence="7 8" key="2">
    <citation type="submission" date="2017-06" db="EMBL/GenBank/DDBJ databases">
        <authorList>
            <person name="Kim H.J."/>
            <person name="Triplett B.A."/>
        </authorList>
    </citation>
    <scope>NUCLEOTIDE SEQUENCE [LARGE SCALE GENOMIC DNA]</scope>
    <source>
        <strain evidence="7">Kingella_eburonensis</strain>
    </source>
</reference>
<dbReference type="GO" id="GO:0015276">
    <property type="term" value="F:ligand-gated monoatomic ion channel activity"/>
    <property type="evidence" value="ECO:0007669"/>
    <property type="project" value="InterPro"/>
</dbReference>
<proteinExistence type="predicted"/>
<evidence type="ECO:0000259" key="4">
    <source>
        <dbReference type="SMART" id="SM00062"/>
    </source>
</evidence>
<accession>A0A238T920</accession>
<dbReference type="CDD" id="cd13530">
    <property type="entry name" value="PBP2_peptides_like"/>
    <property type="match status" value="1"/>
</dbReference>
<dbReference type="PANTHER" id="PTHR35936">
    <property type="entry name" value="MEMBRANE-BOUND LYTIC MUREIN TRANSGLYCOSYLASE F"/>
    <property type="match status" value="1"/>
</dbReference>
<feature type="domain" description="Solute-binding protein family 3/N-terminal" evidence="4">
    <location>
        <begin position="50"/>
        <end position="268"/>
    </location>
</feature>
<dbReference type="Gene3D" id="3.40.190.10">
    <property type="entry name" value="Periplasmic binding protein-like II"/>
    <property type="match status" value="2"/>
</dbReference>
<feature type="region of interest" description="Disordered" evidence="2">
    <location>
        <begin position="24"/>
        <end position="46"/>
    </location>
</feature>
<feature type="signal peptide" evidence="3">
    <location>
        <begin position="1"/>
        <end position="17"/>
    </location>
</feature>
<feature type="compositionally biased region" description="Low complexity" evidence="2">
    <location>
        <begin position="28"/>
        <end position="43"/>
    </location>
</feature>
<sequence length="268" mass="29079">MKIKTLAGMMMPMFLLAACNNSPAPSGAEKPASSESKPAAAAPQNNGGKTYTVASLTAYPPFVNRNQKGQLEGLDMDLLQEIAKKEGFNVQFVPHAMGGLFEALNTGNVDIVASGINITPEREQQFTFTKPYMEGSWVVTADKTKSQFNSLSDLKDKKVAAQKASSSETKLKESGITDQIVPIETVYLGLNGIARGDMDAVYDVDVVLNTYTKSQPNYYTIPDPKAGKITMGWVLKKGNNELKAKLDKGIDDLKANGTYQKIVSKWVN</sequence>
<protein>
    <submittedName>
        <fullName evidence="7">ABC transporter arginine-binding protein 1</fullName>
    </submittedName>
</protein>
<evidence type="ECO:0000313" key="7">
    <source>
        <dbReference type="EMBL" id="SNB61544.1"/>
    </source>
</evidence>
<name>A0A238T920_9NEIS</name>
<evidence type="ECO:0000256" key="2">
    <source>
        <dbReference type="SAM" id="MobiDB-lite"/>
    </source>
</evidence>
<dbReference type="InterPro" id="IPR001320">
    <property type="entry name" value="Iontro_rcpt_C"/>
</dbReference>
<dbReference type="PANTHER" id="PTHR35936:SF19">
    <property type="entry name" value="AMINO-ACID-BINDING PROTEIN YXEM-RELATED"/>
    <property type="match status" value="1"/>
</dbReference>